<gene>
    <name evidence="2" type="ORF">PRUPE_4G136200</name>
</gene>
<proteinExistence type="predicted"/>
<organism evidence="2 3">
    <name type="scientific">Prunus persica</name>
    <name type="common">Peach</name>
    <name type="synonym">Amygdalus persica</name>
    <dbReference type="NCBI Taxonomy" id="3760"/>
    <lineage>
        <taxon>Eukaryota</taxon>
        <taxon>Viridiplantae</taxon>
        <taxon>Streptophyta</taxon>
        <taxon>Embryophyta</taxon>
        <taxon>Tracheophyta</taxon>
        <taxon>Spermatophyta</taxon>
        <taxon>Magnoliopsida</taxon>
        <taxon>eudicotyledons</taxon>
        <taxon>Gunneridae</taxon>
        <taxon>Pentapetalae</taxon>
        <taxon>rosids</taxon>
        <taxon>fabids</taxon>
        <taxon>Rosales</taxon>
        <taxon>Rosaceae</taxon>
        <taxon>Amygdaloideae</taxon>
        <taxon>Amygdaleae</taxon>
        <taxon>Prunus</taxon>
    </lineage>
</organism>
<dbReference type="InterPro" id="IPR049362">
    <property type="entry name" value="TTI1_rpt"/>
</dbReference>
<dbReference type="InterPro" id="IPR052587">
    <property type="entry name" value="TELO2-interacting_protein_1"/>
</dbReference>
<accession>A0A251PLK7</accession>
<dbReference type="EMBL" id="CM007654">
    <property type="protein sequence ID" value="ONI11950.1"/>
    <property type="molecule type" value="Genomic_DNA"/>
</dbReference>
<feature type="chain" id="PRO_5013032900" description="ARM repeat superfamily protein" evidence="1">
    <location>
        <begin position="20"/>
        <end position="843"/>
    </location>
</feature>
<sequence>MFQFKLTYVLLLLMQECLCALVIDDSEEVSAGAQESLRNLFTLIGENQLGHDVAQIFTRLIDKLPKVVLGSEESLALSHAQQLLVIMYYSGPLFVVDHILQSPVTATRFLDTFSVCMSQNSVFAGSLDKLIKSRSSSVVYLDSVSELKAGTNITSDCLTIMAAVPQNSKIKDTQEKGIPYASNDAQKNYELPHMPPWFFHIGSRKLYEALSGILRLVGLSLMTDIKKGQHLSLITEIPLGCLRKLVSEIRMKDYNKSSWHSWYNRTGSGQLLRQASTAVCILNEIIFGISDQATDFFTRIFPNSRKRRKEVQESGAGFAGGQPFEIESSMFCESSWKVLQDEGLRSHLIDCIGRILHEYLSHEVWELPTEHKSSGIHPDYEAEDISVNFFQDTAMLHQVTIEGIGIIGICLGGNFVSSGFLHQSLYMLLENLVSSNYHVRSASDAVLHILAASSGYPTVGHLVLANADYVIDSICRQLRHLDINPHVPNVLAAMLSYIGVAYKILPLFEEPMRSVSVELEILGRHQHPELTIPFLKAVAEIVKASKREACSLPSQAESYLLDVKARIHDMEKKVDDDILMSHVESEQWESILFKLNDSKRYRRTVGAIASSCIMAATPLLASGRQAACLVALDIVEAVRRCLCVVSNTVQICGGDFFSRRFHTDGSHFWKLLSTSPFHRKPNLKEKIPLQLPYRSTSTSSEDSLAETSNLKVQVAVLNMIAELSRNRRSTSALEVVLKKVSGLVVGIACSGVVGLRDASVNALQGFASMDPDLIWLLIADVYYSMKKKDIPSPPTSDIPEIFQILPPPSSPKEYLYVQYGGQSYGFDVDFPSVETVFKKLHAL</sequence>
<dbReference type="PANTHER" id="PTHR18460:SF3">
    <property type="entry name" value="TELO2-INTERACTING PROTEIN 1 HOMOLOG"/>
    <property type="match status" value="1"/>
</dbReference>
<evidence type="ECO:0000256" key="1">
    <source>
        <dbReference type="SAM" id="SignalP"/>
    </source>
</evidence>
<keyword evidence="3" id="KW-1185">Reference proteome</keyword>
<name>A0A251PLK7_PRUPE</name>
<evidence type="ECO:0000313" key="2">
    <source>
        <dbReference type="EMBL" id="ONI11950.1"/>
    </source>
</evidence>
<dbReference type="Gramene" id="ONI11950">
    <property type="protein sequence ID" value="ONI11950"/>
    <property type="gene ID" value="PRUPE_4G136200"/>
</dbReference>
<keyword evidence="1" id="KW-0732">Signal</keyword>
<feature type="signal peptide" evidence="1">
    <location>
        <begin position="1"/>
        <end position="19"/>
    </location>
</feature>
<dbReference type="InterPro" id="IPR016024">
    <property type="entry name" value="ARM-type_fold"/>
</dbReference>
<dbReference type="Pfam" id="PF21547">
    <property type="entry name" value="TTI1"/>
    <property type="match status" value="1"/>
</dbReference>
<evidence type="ECO:0000313" key="3">
    <source>
        <dbReference type="Proteomes" id="UP000006882"/>
    </source>
</evidence>
<dbReference type="PANTHER" id="PTHR18460">
    <property type="entry name" value="TEL2 INTERACTING PROTEIN 1 TTI1 FAMILY MEMBER"/>
    <property type="match status" value="1"/>
</dbReference>
<reference evidence="2 3" key="1">
    <citation type="journal article" date="2013" name="Nat. Genet.">
        <title>The high-quality draft genome of peach (Prunus persica) identifies unique patterns of genetic diversity, domestication and genome evolution.</title>
        <authorList>
            <consortium name="International Peach Genome Initiative"/>
            <person name="Verde I."/>
            <person name="Abbott A.G."/>
            <person name="Scalabrin S."/>
            <person name="Jung S."/>
            <person name="Shu S."/>
            <person name="Marroni F."/>
            <person name="Zhebentyayeva T."/>
            <person name="Dettori M.T."/>
            <person name="Grimwood J."/>
            <person name="Cattonaro F."/>
            <person name="Zuccolo A."/>
            <person name="Rossini L."/>
            <person name="Jenkins J."/>
            <person name="Vendramin E."/>
            <person name="Meisel L.A."/>
            <person name="Decroocq V."/>
            <person name="Sosinski B."/>
            <person name="Prochnik S."/>
            <person name="Mitros T."/>
            <person name="Policriti A."/>
            <person name="Cipriani G."/>
            <person name="Dondini L."/>
            <person name="Ficklin S."/>
            <person name="Goodstein D.M."/>
            <person name="Xuan P."/>
            <person name="Del Fabbro C."/>
            <person name="Aramini V."/>
            <person name="Copetti D."/>
            <person name="Gonzalez S."/>
            <person name="Horner D.S."/>
            <person name="Falchi R."/>
            <person name="Lucas S."/>
            <person name="Mica E."/>
            <person name="Maldonado J."/>
            <person name="Lazzari B."/>
            <person name="Bielenberg D."/>
            <person name="Pirona R."/>
            <person name="Miculan M."/>
            <person name="Barakat A."/>
            <person name="Testolin R."/>
            <person name="Stella A."/>
            <person name="Tartarini S."/>
            <person name="Tonutti P."/>
            <person name="Arus P."/>
            <person name="Orellana A."/>
            <person name="Wells C."/>
            <person name="Main D."/>
            <person name="Vizzotto G."/>
            <person name="Silva H."/>
            <person name="Salamini F."/>
            <person name="Schmutz J."/>
            <person name="Morgante M."/>
            <person name="Rokhsar D.S."/>
        </authorList>
    </citation>
    <scope>NUCLEOTIDE SEQUENCE [LARGE SCALE GENOMIC DNA]</scope>
    <source>
        <strain evidence="3">cv. Nemared</strain>
    </source>
</reference>
<dbReference type="AlphaFoldDB" id="A0A251PLK7"/>
<evidence type="ECO:0008006" key="4">
    <source>
        <dbReference type="Google" id="ProtNLM"/>
    </source>
</evidence>
<dbReference type="SUPFAM" id="SSF48371">
    <property type="entry name" value="ARM repeat"/>
    <property type="match status" value="1"/>
</dbReference>
<dbReference type="Proteomes" id="UP000006882">
    <property type="component" value="Chromosome G4"/>
</dbReference>
<protein>
    <recommendedName>
        <fullName evidence="4">ARM repeat superfamily protein</fullName>
    </recommendedName>
</protein>